<evidence type="ECO:0000313" key="3">
    <source>
        <dbReference type="Proteomes" id="UP000621492"/>
    </source>
</evidence>
<evidence type="ECO:0008006" key="4">
    <source>
        <dbReference type="Google" id="ProtNLM"/>
    </source>
</evidence>
<dbReference type="Gene3D" id="3.10.450.40">
    <property type="match status" value="1"/>
</dbReference>
<dbReference type="AlphaFoldDB" id="A0A9W5TXE6"/>
<feature type="compositionally biased region" description="Acidic residues" evidence="1">
    <location>
        <begin position="237"/>
        <end position="264"/>
    </location>
</feature>
<keyword evidence="3" id="KW-1185">Reference proteome</keyword>
<organism evidence="2 3">
    <name type="scientific">Lentibacillus populi</name>
    <dbReference type="NCBI Taxonomy" id="1827502"/>
    <lineage>
        <taxon>Bacteria</taxon>
        <taxon>Bacillati</taxon>
        <taxon>Bacillota</taxon>
        <taxon>Bacilli</taxon>
        <taxon>Bacillales</taxon>
        <taxon>Bacillaceae</taxon>
        <taxon>Lentibacillus</taxon>
    </lineage>
</organism>
<reference evidence="2" key="1">
    <citation type="journal article" date="2014" name="Int. J. Syst. Evol. Microbiol.">
        <title>Complete genome sequence of Corynebacterium casei LMG S-19264T (=DSM 44701T), isolated from a smear-ripened cheese.</title>
        <authorList>
            <consortium name="US DOE Joint Genome Institute (JGI-PGF)"/>
            <person name="Walter F."/>
            <person name="Albersmeier A."/>
            <person name="Kalinowski J."/>
            <person name="Ruckert C."/>
        </authorList>
    </citation>
    <scope>NUCLEOTIDE SEQUENCE</scope>
    <source>
        <strain evidence="2">CGMCC 1.15454</strain>
    </source>
</reference>
<dbReference type="RefSeq" id="WP_088051253.1">
    <property type="nucleotide sequence ID" value="NZ_BMJD01000013.1"/>
</dbReference>
<reference evidence="2" key="2">
    <citation type="submission" date="2020-09" db="EMBL/GenBank/DDBJ databases">
        <authorList>
            <person name="Sun Q."/>
            <person name="Zhou Y."/>
        </authorList>
    </citation>
    <scope>NUCLEOTIDE SEQUENCE</scope>
    <source>
        <strain evidence="2">CGMCC 1.15454</strain>
    </source>
</reference>
<comment type="caution">
    <text evidence="2">The sequence shown here is derived from an EMBL/GenBank/DDBJ whole genome shotgun (WGS) entry which is preliminary data.</text>
</comment>
<protein>
    <recommendedName>
        <fullName evidence="4">PepSY domain-containing protein</fullName>
    </recommendedName>
</protein>
<gene>
    <name evidence="2" type="ORF">GCM10011409_20160</name>
</gene>
<sequence length="264" mass="30157">MKIKLFLLSVIFLGMFFILYQVLLKDKSAAVSQQEAEELALDLYSGEIIKTEMDKNKNHYIITIENEKGIYRLTVSGEEEKVSNVKRIKKKQSILTQEEAKGKIEQEFNGKVLEINPSKKKKAHAEALVKKGQKKYRITFDLKKRELVSTIELKKNKDDLQSNPANKDTTTTEKQIKAIALKKMDGNGNVSDITKMNSKNGVVYKVTIENKSEDVHVYIQEATKKVTSVSRFTKELETDDDDDIDDDTEDDDTDDDDNDEAHED</sequence>
<accession>A0A9W5TXE6</accession>
<dbReference type="Proteomes" id="UP000621492">
    <property type="component" value="Unassembled WGS sequence"/>
</dbReference>
<dbReference type="EMBL" id="BMJD01000013">
    <property type="protein sequence ID" value="GGB42554.1"/>
    <property type="molecule type" value="Genomic_DNA"/>
</dbReference>
<evidence type="ECO:0000313" key="2">
    <source>
        <dbReference type="EMBL" id="GGB42554.1"/>
    </source>
</evidence>
<name>A0A9W5TXE6_9BACI</name>
<proteinExistence type="predicted"/>
<evidence type="ECO:0000256" key="1">
    <source>
        <dbReference type="SAM" id="MobiDB-lite"/>
    </source>
</evidence>
<feature type="region of interest" description="Disordered" evidence="1">
    <location>
        <begin position="227"/>
        <end position="264"/>
    </location>
</feature>